<reference evidence="6" key="1">
    <citation type="journal article" date="2014" name="PLoS ONE">
        <title>Transcriptome-Based Identification of ABC Transporters in the Western Tarnished Plant Bug Lygus hesperus.</title>
        <authorList>
            <person name="Hull J.J."/>
            <person name="Chaney K."/>
            <person name="Geib S.M."/>
            <person name="Fabrick J.A."/>
            <person name="Brent C.S."/>
            <person name="Walsh D."/>
            <person name="Lavine L.C."/>
        </authorList>
    </citation>
    <scope>NUCLEOTIDE SEQUENCE</scope>
</reference>
<keyword evidence="3 5" id="KW-1133">Transmembrane helix</keyword>
<proteinExistence type="predicted"/>
<organism evidence="6">
    <name type="scientific">Lygus hesperus</name>
    <name type="common">Western plant bug</name>
    <dbReference type="NCBI Taxonomy" id="30085"/>
    <lineage>
        <taxon>Eukaryota</taxon>
        <taxon>Metazoa</taxon>
        <taxon>Ecdysozoa</taxon>
        <taxon>Arthropoda</taxon>
        <taxon>Hexapoda</taxon>
        <taxon>Insecta</taxon>
        <taxon>Pterygota</taxon>
        <taxon>Neoptera</taxon>
        <taxon>Paraneoptera</taxon>
        <taxon>Hemiptera</taxon>
        <taxon>Heteroptera</taxon>
        <taxon>Panheteroptera</taxon>
        <taxon>Cimicomorpha</taxon>
        <taxon>Miridae</taxon>
        <taxon>Mirini</taxon>
        <taxon>Lygus</taxon>
    </lineage>
</organism>
<dbReference type="PANTHER" id="PTHR12428">
    <property type="entry name" value="OXA1"/>
    <property type="match status" value="1"/>
</dbReference>
<evidence type="ECO:0000256" key="1">
    <source>
        <dbReference type="ARBA" id="ARBA00004141"/>
    </source>
</evidence>
<keyword evidence="2 5" id="KW-0812">Transmembrane</keyword>
<protein>
    <submittedName>
        <fullName evidence="6">Mitochondrial inner membrane protein OXA1-like protein</fullName>
    </submittedName>
</protein>
<name>A0A0A9WYV3_LYGHE</name>
<sequence length="178" mass="19903">VQIAIRNRTPIHATGWRRSSVSAVTAAVVEDTKPYMDSIEHINPSAGSSITSTVTEVVDSTSVERSFIFQLGIDYLNMIHNTTGLPWWATIILFTLTIRTVTLASQLRQITMASKLRFATALLKRPTLDDKTSKRTFEEEQLLASHTANVMLHFKVNPVISFAYSIVSAPCFMYAFFT</sequence>
<dbReference type="InterPro" id="IPR001708">
    <property type="entry name" value="YidC/ALB3/OXA1/COX18"/>
</dbReference>
<keyword evidence="4 5" id="KW-0472">Membrane</keyword>
<dbReference type="GO" id="GO:0005743">
    <property type="term" value="C:mitochondrial inner membrane"/>
    <property type="evidence" value="ECO:0007669"/>
    <property type="project" value="TreeGrafter"/>
</dbReference>
<dbReference type="GO" id="GO:0032977">
    <property type="term" value="F:membrane insertase activity"/>
    <property type="evidence" value="ECO:0007669"/>
    <property type="project" value="InterPro"/>
</dbReference>
<dbReference type="EMBL" id="GBHO01029982">
    <property type="protein sequence ID" value="JAG13622.1"/>
    <property type="molecule type" value="Transcribed_RNA"/>
</dbReference>
<feature type="transmembrane region" description="Helical" evidence="5">
    <location>
        <begin position="159"/>
        <end position="177"/>
    </location>
</feature>
<evidence type="ECO:0000313" key="6">
    <source>
        <dbReference type="EMBL" id="JAG13622.1"/>
    </source>
</evidence>
<accession>A0A0A9WYV3</accession>
<comment type="subcellular location">
    <subcellularLocation>
        <location evidence="1">Membrane</location>
        <topology evidence="1">Multi-pass membrane protein</topology>
    </subcellularLocation>
</comment>
<evidence type="ECO:0000256" key="4">
    <source>
        <dbReference type="ARBA" id="ARBA00023136"/>
    </source>
</evidence>
<dbReference type="GO" id="GO:0032979">
    <property type="term" value="P:protein insertion into mitochondrial inner membrane from matrix"/>
    <property type="evidence" value="ECO:0007669"/>
    <property type="project" value="TreeGrafter"/>
</dbReference>
<evidence type="ECO:0000256" key="2">
    <source>
        <dbReference type="ARBA" id="ARBA00022692"/>
    </source>
</evidence>
<evidence type="ECO:0000256" key="3">
    <source>
        <dbReference type="ARBA" id="ARBA00022989"/>
    </source>
</evidence>
<dbReference type="PANTHER" id="PTHR12428:SF65">
    <property type="entry name" value="CYTOCHROME C OXIDASE ASSEMBLY PROTEIN COX18, MITOCHONDRIAL"/>
    <property type="match status" value="1"/>
</dbReference>
<feature type="non-terminal residue" evidence="6">
    <location>
        <position position="1"/>
    </location>
</feature>
<gene>
    <name evidence="6" type="primary">OXA1L_1</name>
    <name evidence="6" type="ORF">CM83_10751</name>
</gene>
<evidence type="ECO:0000256" key="5">
    <source>
        <dbReference type="SAM" id="Phobius"/>
    </source>
</evidence>
<feature type="transmembrane region" description="Helical" evidence="5">
    <location>
        <begin position="85"/>
        <end position="107"/>
    </location>
</feature>
<reference evidence="6" key="2">
    <citation type="submission" date="2014-07" db="EMBL/GenBank/DDBJ databases">
        <authorList>
            <person name="Hull J."/>
        </authorList>
    </citation>
    <scope>NUCLEOTIDE SEQUENCE</scope>
</reference>
<dbReference type="AlphaFoldDB" id="A0A0A9WYV3"/>